<evidence type="ECO:0000313" key="6">
    <source>
        <dbReference type="EMBL" id="QXH53419.1"/>
    </source>
</evidence>
<evidence type="ECO:0000256" key="2">
    <source>
        <dbReference type="ARBA" id="ARBA00005558"/>
    </source>
</evidence>
<dbReference type="PANTHER" id="PTHR32305:SF15">
    <property type="entry name" value="PROTEIN RHSA-RELATED"/>
    <property type="match status" value="1"/>
</dbReference>
<evidence type="ECO:0000259" key="5">
    <source>
        <dbReference type="Pfam" id="PF22178"/>
    </source>
</evidence>
<dbReference type="NCBIfam" id="TIGR01646">
    <property type="entry name" value="vgr_GE"/>
    <property type="match status" value="1"/>
</dbReference>
<keyword evidence="3" id="KW-0964">Secreted</keyword>
<dbReference type="PANTHER" id="PTHR32305">
    <property type="match status" value="1"/>
</dbReference>
<dbReference type="Proteomes" id="UP001046350">
    <property type="component" value="Chromosome"/>
</dbReference>
<reference evidence="6" key="1">
    <citation type="journal article" date="2021" name="Microorganisms">
        <title>The Ever-Expanding Pseudomonas Genus: Description of 43 New Species and Partition of the Pseudomonas putida Group.</title>
        <authorList>
            <person name="Girard L."/>
            <person name="Lood C."/>
            <person name="Hofte M."/>
            <person name="Vandamme P."/>
            <person name="Rokni-Zadeh H."/>
            <person name="van Noort V."/>
            <person name="Lavigne R."/>
            <person name="De Mot R."/>
        </authorList>
    </citation>
    <scope>NUCLEOTIDE SEQUENCE</scope>
    <source>
        <strain evidence="6">COW40</strain>
    </source>
</reference>
<gene>
    <name evidence="6" type="primary">vgrG</name>
    <name evidence="6" type="ORF">KSS94_10020</name>
</gene>
<comment type="similarity">
    <text evidence="2">Belongs to the VgrG protein family.</text>
</comment>
<organism evidence="6 7">
    <name type="scientific">Pseudomonas fakonensis</name>
    <dbReference type="NCBI Taxonomy" id="2842355"/>
    <lineage>
        <taxon>Bacteria</taxon>
        <taxon>Pseudomonadati</taxon>
        <taxon>Pseudomonadota</taxon>
        <taxon>Gammaproteobacteria</taxon>
        <taxon>Pseudomonadales</taxon>
        <taxon>Pseudomonadaceae</taxon>
        <taxon>Pseudomonas</taxon>
    </lineage>
</organism>
<accession>A0ABX8NAM3</accession>
<dbReference type="InterPro" id="IPR006531">
    <property type="entry name" value="Gp5/Vgr_OB"/>
</dbReference>
<dbReference type="InterPro" id="IPR054030">
    <property type="entry name" value="Gp5_Vgr_C"/>
</dbReference>
<dbReference type="Pfam" id="PF22178">
    <property type="entry name" value="Gp5_trimer_C"/>
    <property type="match status" value="1"/>
</dbReference>
<keyword evidence="7" id="KW-1185">Reference proteome</keyword>
<dbReference type="InterPro" id="IPR017847">
    <property type="entry name" value="T6SS_RhsGE_Vgr_subset"/>
</dbReference>
<name>A0ABX8NAM3_9PSED</name>
<dbReference type="Pfam" id="PF05954">
    <property type="entry name" value="Phage_GPD"/>
    <property type="match status" value="1"/>
</dbReference>
<dbReference type="InterPro" id="IPR050708">
    <property type="entry name" value="T6SS_VgrG/RHS"/>
</dbReference>
<dbReference type="EMBL" id="CP077076">
    <property type="protein sequence ID" value="QXH53419.1"/>
    <property type="molecule type" value="Genomic_DNA"/>
</dbReference>
<proteinExistence type="inferred from homology"/>
<dbReference type="Pfam" id="PF04717">
    <property type="entry name" value="Phage_base_V"/>
    <property type="match status" value="1"/>
</dbReference>
<protein>
    <submittedName>
        <fullName evidence="6">Type VI secretion system tip protein VgrG</fullName>
    </submittedName>
</protein>
<feature type="domain" description="Gp5/Type VI secretion system Vgr C-terminal trimerisation" evidence="5">
    <location>
        <begin position="470"/>
        <end position="571"/>
    </location>
</feature>
<evidence type="ECO:0000259" key="4">
    <source>
        <dbReference type="Pfam" id="PF04717"/>
    </source>
</evidence>
<evidence type="ECO:0000313" key="7">
    <source>
        <dbReference type="Proteomes" id="UP001046350"/>
    </source>
</evidence>
<dbReference type="RefSeq" id="WP_217842819.1">
    <property type="nucleotide sequence ID" value="NZ_CP077076.1"/>
</dbReference>
<feature type="domain" description="Gp5/Type VI secretion system Vgr protein OB-fold" evidence="4">
    <location>
        <begin position="386"/>
        <end position="451"/>
    </location>
</feature>
<dbReference type="InterPro" id="IPR006533">
    <property type="entry name" value="T6SS_Vgr_RhsGE"/>
</dbReference>
<evidence type="ECO:0000256" key="3">
    <source>
        <dbReference type="ARBA" id="ARBA00022525"/>
    </source>
</evidence>
<evidence type="ECO:0000256" key="1">
    <source>
        <dbReference type="ARBA" id="ARBA00004613"/>
    </source>
</evidence>
<comment type="subcellular location">
    <subcellularLocation>
        <location evidence="1">Secreted</location>
    </subcellularLocation>
</comment>
<dbReference type="NCBIfam" id="TIGR03361">
    <property type="entry name" value="VI_Rhs_Vgr"/>
    <property type="match status" value="1"/>
</dbReference>
<sequence>MFNPLSAQRLRLHADALPRDAQVLSFSGSEGIGTLYSFDIQLVSENLSVALEALLGQPAFLAFDADGRGIHGVLAEARQGAIGTRLAHYQVRLVPHMARLALRHNYRIFQQRSVAQIIAQLLEEHGLLGDAFTFQLEADYPPRDYCVQYGESDLVFVERLCQEEGIHYRFEHAPGGHRVLFSDHQMHFPHLPASLAFVPGNGMHAEGPVVSAFAMTVQRSVEQVMLRDHDFRKASVELAHASRAGDAPALEHYAYPGGLLQTLDQARGRVQAQRALERCRVGRCRADGSSDAPALASGRLLTLSGHPQQACNQMWLVTQVTHTGHQPQVLEEQAGGQDSDHYANTFSAIPWDATFRSPLIHPKPRAPSSQQARVTGPEGEEVYCDAFGRVKVQFPWDREGQGDEHSSCWLRVASGWAGDRHGALAIPRVGMAVLVSFLDDDPDQPVISGCLPDSLHMPPYNQPEHHSRTVLRSRSLGGGGGYNELAMDDRGGQELFYLRAQRDLQQRVERNSQLYIGGLQQAVVVGERKTLLHASDHLTVEQASHTRVGTLLLQHAGQRVQISADGDVLVEGGNSITLKVAGQHLLVNAGGIFTSSPIQLGGAPAALLANTPSMPPAPSQLALLKASQAAGSDYCPLCQSCRDGQCLPAGGGQ</sequence>